<proteinExistence type="predicted"/>
<gene>
    <name evidence="1" type="ORF">MB84_31590</name>
</gene>
<evidence type="ECO:0000313" key="2">
    <source>
        <dbReference type="Proteomes" id="UP000035050"/>
    </source>
</evidence>
<organism evidence="1 2">
    <name type="scientific">Pandoraea oxalativorans</name>
    <dbReference type="NCBI Taxonomy" id="573737"/>
    <lineage>
        <taxon>Bacteria</taxon>
        <taxon>Pseudomonadati</taxon>
        <taxon>Pseudomonadota</taxon>
        <taxon>Betaproteobacteria</taxon>
        <taxon>Burkholderiales</taxon>
        <taxon>Burkholderiaceae</taxon>
        <taxon>Pandoraea</taxon>
    </lineage>
</organism>
<dbReference type="AlphaFoldDB" id="A0A192B1X2"/>
<keyword evidence="1" id="KW-0614">Plasmid</keyword>
<dbReference type="Proteomes" id="UP000035050">
    <property type="component" value="Plasmid pPO70-3"/>
</dbReference>
<name>A0A192B1X2_9BURK</name>
<dbReference type="KEGG" id="pox:MB84_31590"/>
<keyword evidence="2" id="KW-1185">Reference proteome</keyword>
<evidence type="ECO:0000313" key="1">
    <source>
        <dbReference type="EMBL" id="ANJ87243.1"/>
    </source>
</evidence>
<protein>
    <submittedName>
        <fullName evidence="1">Uncharacterized protein</fullName>
    </submittedName>
</protein>
<sequence>MKTQGAQTLEITGELAWLSLLQRGRGKILRYSTVCHIGIPYLKTWGRLGPNVSGRRRCCGILGSLRLIGWDAGLAELDETQKDRGTR</sequence>
<reference evidence="1" key="1">
    <citation type="submission" date="2016-06" db="EMBL/GenBank/DDBJ databases">
        <title>Pandoraea oxalativorans DSM 23570 Genome Sequencing.</title>
        <authorList>
            <person name="Ee R."/>
            <person name="Lim Y.-L."/>
            <person name="Yong D."/>
            <person name="Yin W.-F."/>
            <person name="Chan K.-G."/>
        </authorList>
    </citation>
    <scope>NUCLEOTIDE SEQUENCE</scope>
    <source>
        <strain evidence="1">DSM 23570</strain>
        <plasmid evidence="1">pPO70-3</plasmid>
    </source>
</reference>
<accession>A0A192B1X2</accession>
<dbReference type="EMBL" id="CP011520">
    <property type="protein sequence ID" value="ANJ87243.1"/>
    <property type="molecule type" value="Genomic_DNA"/>
</dbReference>
<geneLocation type="plasmid" evidence="1 2">
    <name>pPO70-3</name>
</geneLocation>